<dbReference type="EMBL" id="MU006702">
    <property type="protein sequence ID" value="KAF2632655.1"/>
    <property type="molecule type" value="Genomic_DNA"/>
</dbReference>
<reference evidence="1" key="1">
    <citation type="journal article" date="2020" name="Stud. Mycol.">
        <title>101 Dothideomycetes genomes: a test case for predicting lifestyles and emergence of pathogens.</title>
        <authorList>
            <person name="Haridas S."/>
            <person name="Albert R."/>
            <person name="Binder M."/>
            <person name="Bloem J."/>
            <person name="Labutti K."/>
            <person name="Salamov A."/>
            <person name="Andreopoulos B."/>
            <person name="Baker S."/>
            <person name="Barry K."/>
            <person name="Bills G."/>
            <person name="Bluhm B."/>
            <person name="Cannon C."/>
            <person name="Castanera R."/>
            <person name="Culley D."/>
            <person name="Daum C."/>
            <person name="Ezra D."/>
            <person name="Gonzalez J."/>
            <person name="Henrissat B."/>
            <person name="Kuo A."/>
            <person name="Liang C."/>
            <person name="Lipzen A."/>
            <person name="Lutzoni F."/>
            <person name="Magnuson J."/>
            <person name="Mondo S."/>
            <person name="Nolan M."/>
            <person name="Ohm R."/>
            <person name="Pangilinan J."/>
            <person name="Park H.-J."/>
            <person name="Ramirez L."/>
            <person name="Alfaro M."/>
            <person name="Sun H."/>
            <person name="Tritt A."/>
            <person name="Yoshinaga Y."/>
            <person name="Zwiers L.-H."/>
            <person name="Turgeon B."/>
            <person name="Goodwin S."/>
            <person name="Spatafora J."/>
            <person name="Crous P."/>
            <person name="Grigoriev I."/>
        </authorList>
    </citation>
    <scope>NUCLEOTIDE SEQUENCE</scope>
    <source>
        <strain evidence="1">CBS 525.71</strain>
    </source>
</reference>
<comment type="caution">
    <text evidence="1">The sequence shown here is derived from an EMBL/GenBank/DDBJ whole genome shotgun (WGS) entry which is preliminary data.</text>
</comment>
<accession>A0ACB6SEB6</accession>
<dbReference type="Proteomes" id="UP000799754">
    <property type="component" value="Unassembled WGS sequence"/>
</dbReference>
<proteinExistence type="predicted"/>
<keyword evidence="2" id="KW-1185">Reference proteome</keyword>
<evidence type="ECO:0000313" key="1">
    <source>
        <dbReference type="EMBL" id="KAF2632655.1"/>
    </source>
</evidence>
<organism evidence="1 2">
    <name type="scientific">Macroventuria anomochaeta</name>
    <dbReference type="NCBI Taxonomy" id="301207"/>
    <lineage>
        <taxon>Eukaryota</taxon>
        <taxon>Fungi</taxon>
        <taxon>Dikarya</taxon>
        <taxon>Ascomycota</taxon>
        <taxon>Pezizomycotina</taxon>
        <taxon>Dothideomycetes</taxon>
        <taxon>Pleosporomycetidae</taxon>
        <taxon>Pleosporales</taxon>
        <taxon>Pleosporineae</taxon>
        <taxon>Didymellaceae</taxon>
        <taxon>Macroventuria</taxon>
    </lineage>
</organism>
<gene>
    <name evidence="1" type="ORF">BU25DRAFT_79966</name>
</gene>
<evidence type="ECO:0000313" key="2">
    <source>
        <dbReference type="Proteomes" id="UP000799754"/>
    </source>
</evidence>
<protein>
    <submittedName>
        <fullName evidence="1">Uncharacterized protein</fullName>
    </submittedName>
</protein>
<name>A0ACB6SEB6_9PLEO</name>
<sequence length="158" mass="17915">MSSPAPRAHPATSVFTSGLISNAHNSSRTVWHPLLRFMVTPVSTLGLYTVNVNPPAPWFRRAPVSRSSYQPLSFERKAWPLTCFATAVMCFLTTSPDAHSFVLRKEPRFCTKIRRLAVRRPRRPRPANISCLVLRNASVHLSSQFSCWWNPTLARQIL</sequence>